<keyword evidence="6" id="KW-1185">Reference proteome</keyword>
<dbReference type="AlphaFoldDB" id="A0A9X2IF07"/>
<evidence type="ECO:0000256" key="1">
    <source>
        <dbReference type="ARBA" id="ARBA00023015"/>
    </source>
</evidence>
<gene>
    <name evidence="5" type="ORF">M8330_09965</name>
</gene>
<dbReference type="InterPro" id="IPR036271">
    <property type="entry name" value="Tet_transcr_reg_TetR-rel_C_sf"/>
</dbReference>
<proteinExistence type="predicted"/>
<dbReference type="SUPFAM" id="SSF46689">
    <property type="entry name" value="Homeodomain-like"/>
    <property type="match status" value="1"/>
</dbReference>
<protein>
    <submittedName>
        <fullName evidence="5">WHG domain-containing protein</fullName>
    </submittedName>
</protein>
<evidence type="ECO:0000256" key="3">
    <source>
        <dbReference type="SAM" id="MobiDB-lite"/>
    </source>
</evidence>
<feature type="compositionally biased region" description="Low complexity" evidence="3">
    <location>
        <begin position="1"/>
        <end position="14"/>
    </location>
</feature>
<sequence length="262" mass="28097">MPASAPHSGPGAAPEPTRREKQREATYAEIVETSLVLLRENEDLSLRAVAQRMGMTAPALYRYVGSYSELVDLVALRIDQAATVRFAAAADEAAPDDPAARLVLAVTEFRTWAMGSPREFSLVFAHPVAEPGCRPGEPLTAAASAELFTVLLHDVWRATGFAVPAVEDLPDAVRTAVLDPAIPGPQHLLPEHERGFGWVSMQGWAQLYGVVALEVFGHVDARLLASGELFLSTIARFAPDLGLAEDAPRLVALARERIAASS</sequence>
<dbReference type="InterPro" id="IPR025996">
    <property type="entry name" value="MT1864/Rv1816-like_C"/>
</dbReference>
<evidence type="ECO:0000256" key="2">
    <source>
        <dbReference type="ARBA" id="ARBA00023163"/>
    </source>
</evidence>
<dbReference type="Gene3D" id="1.10.357.10">
    <property type="entry name" value="Tetracycline Repressor, domain 2"/>
    <property type="match status" value="1"/>
</dbReference>
<organism evidence="5 6">
    <name type="scientific">Nocardioides bruguierae</name>
    <dbReference type="NCBI Taxonomy" id="2945102"/>
    <lineage>
        <taxon>Bacteria</taxon>
        <taxon>Bacillati</taxon>
        <taxon>Actinomycetota</taxon>
        <taxon>Actinomycetes</taxon>
        <taxon>Propionibacteriales</taxon>
        <taxon>Nocardioidaceae</taxon>
        <taxon>Nocardioides</taxon>
    </lineage>
</organism>
<evidence type="ECO:0000313" key="6">
    <source>
        <dbReference type="Proteomes" id="UP001139485"/>
    </source>
</evidence>
<dbReference type="EMBL" id="JAMOIL010000011">
    <property type="protein sequence ID" value="MCM0620618.1"/>
    <property type="molecule type" value="Genomic_DNA"/>
</dbReference>
<evidence type="ECO:0000313" key="5">
    <source>
        <dbReference type="EMBL" id="MCM0620618.1"/>
    </source>
</evidence>
<dbReference type="SUPFAM" id="SSF48498">
    <property type="entry name" value="Tetracyclin repressor-like, C-terminal domain"/>
    <property type="match status" value="1"/>
</dbReference>
<dbReference type="Pfam" id="PF13305">
    <property type="entry name" value="TetR_C_33"/>
    <property type="match status" value="1"/>
</dbReference>
<keyword evidence="2" id="KW-0804">Transcription</keyword>
<dbReference type="Proteomes" id="UP001139485">
    <property type="component" value="Unassembled WGS sequence"/>
</dbReference>
<comment type="caution">
    <text evidence="5">The sequence shown here is derived from an EMBL/GenBank/DDBJ whole genome shotgun (WGS) entry which is preliminary data.</text>
</comment>
<name>A0A9X2IF07_9ACTN</name>
<evidence type="ECO:0000259" key="4">
    <source>
        <dbReference type="Pfam" id="PF13305"/>
    </source>
</evidence>
<reference evidence="5" key="1">
    <citation type="submission" date="2022-05" db="EMBL/GenBank/DDBJ databases">
        <authorList>
            <person name="Tuo L."/>
        </authorList>
    </citation>
    <scope>NUCLEOTIDE SEQUENCE</scope>
    <source>
        <strain evidence="5">BSK12Z-4</strain>
    </source>
</reference>
<dbReference type="RefSeq" id="WP_250827208.1">
    <property type="nucleotide sequence ID" value="NZ_JAMOIL010000011.1"/>
</dbReference>
<keyword evidence="1" id="KW-0805">Transcription regulation</keyword>
<feature type="domain" description="HTH-type transcriptional regulator MT1864/Rv1816-like C-terminal" evidence="4">
    <location>
        <begin position="107"/>
        <end position="234"/>
    </location>
</feature>
<accession>A0A9X2IF07</accession>
<dbReference type="InterPro" id="IPR009057">
    <property type="entry name" value="Homeodomain-like_sf"/>
</dbReference>
<feature type="region of interest" description="Disordered" evidence="3">
    <location>
        <begin position="1"/>
        <end position="24"/>
    </location>
</feature>